<accession>A0A835A9I1</accession>
<name>A0A835A9I1_9POAL</name>
<feature type="region of interest" description="Disordered" evidence="1">
    <location>
        <begin position="360"/>
        <end position="381"/>
    </location>
</feature>
<keyword evidence="2" id="KW-0472">Membrane</keyword>
<feature type="compositionally biased region" description="Basic and acidic residues" evidence="1">
    <location>
        <begin position="363"/>
        <end position="379"/>
    </location>
</feature>
<evidence type="ECO:0000256" key="1">
    <source>
        <dbReference type="SAM" id="MobiDB-lite"/>
    </source>
</evidence>
<evidence type="ECO:0000256" key="2">
    <source>
        <dbReference type="SAM" id="Phobius"/>
    </source>
</evidence>
<keyword evidence="2" id="KW-0812">Transmembrane</keyword>
<protein>
    <submittedName>
        <fullName evidence="3">Uncharacterized protein</fullName>
    </submittedName>
</protein>
<dbReference type="EMBL" id="JACEFO010002671">
    <property type="protein sequence ID" value="KAF8652088.1"/>
    <property type="molecule type" value="Genomic_DNA"/>
</dbReference>
<dbReference type="AlphaFoldDB" id="A0A835A9I1"/>
<sequence length="438" mass="47434">MLVAVDADKPLPPHLRVPITHHTVVRFILSSHPRAMNRKPSSPLRQRFLSPLLLLLPLLQICLPIAGAARTPPARAGASDIIASLRSCSGYRGDQNCYVFTGVQFTVLETPPPSNDYTAPRLLPARLRRMDCTASTDLPASNLYDYFEQGQSRNIMSSDDIPPAGNGATDAPAEHEAGEDNVACLGENGAAVSAWHGATDADRVRDLHPVHCGASDLRSRAKPASTCCQGMRRGVGTVVVRGCRAWDRRKEKLYEHTDGGGCLSACGLGSRTAAPAADLLWWWWSGVFDIPVLRCILSAVPASVGLYPVTEAEDQAAVSTWAGPSNPPPIIISQQIPQNKPTAHENPFHFHPRRSIPLCSPRQNKETTDDAGGRREIRRNGKPLRSACSHVDLGFCLRSRRPDAAAKAISSPVPVEWYPTLAVVMVAVGLMLTASFFM</sequence>
<feature type="transmembrane region" description="Helical" evidence="2">
    <location>
        <begin position="417"/>
        <end position="437"/>
    </location>
</feature>
<keyword evidence="2" id="KW-1133">Transmembrane helix</keyword>
<evidence type="ECO:0000313" key="4">
    <source>
        <dbReference type="Proteomes" id="UP000636709"/>
    </source>
</evidence>
<gene>
    <name evidence="3" type="ORF">HU200_063034</name>
</gene>
<organism evidence="3 4">
    <name type="scientific">Digitaria exilis</name>
    <dbReference type="NCBI Taxonomy" id="1010633"/>
    <lineage>
        <taxon>Eukaryota</taxon>
        <taxon>Viridiplantae</taxon>
        <taxon>Streptophyta</taxon>
        <taxon>Embryophyta</taxon>
        <taxon>Tracheophyta</taxon>
        <taxon>Spermatophyta</taxon>
        <taxon>Magnoliopsida</taxon>
        <taxon>Liliopsida</taxon>
        <taxon>Poales</taxon>
        <taxon>Poaceae</taxon>
        <taxon>PACMAD clade</taxon>
        <taxon>Panicoideae</taxon>
        <taxon>Panicodae</taxon>
        <taxon>Paniceae</taxon>
        <taxon>Anthephorinae</taxon>
        <taxon>Digitaria</taxon>
    </lineage>
</organism>
<dbReference type="Proteomes" id="UP000636709">
    <property type="component" value="Unassembled WGS sequence"/>
</dbReference>
<comment type="caution">
    <text evidence="3">The sequence shown here is derived from an EMBL/GenBank/DDBJ whole genome shotgun (WGS) entry which is preliminary data.</text>
</comment>
<reference evidence="3" key="1">
    <citation type="submission" date="2020-07" db="EMBL/GenBank/DDBJ databases">
        <title>Genome sequence and genetic diversity analysis of an under-domesticated orphan crop, white fonio (Digitaria exilis).</title>
        <authorList>
            <person name="Bennetzen J.L."/>
            <person name="Chen S."/>
            <person name="Ma X."/>
            <person name="Wang X."/>
            <person name="Yssel A.E.J."/>
            <person name="Chaluvadi S.R."/>
            <person name="Johnson M."/>
            <person name="Gangashetty P."/>
            <person name="Hamidou F."/>
            <person name="Sanogo M.D."/>
            <person name="Zwaenepoel A."/>
            <person name="Wallace J."/>
            <person name="Van De Peer Y."/>
            <person name="Van Deynze A."/>
        </authorList>
    </citation>
    <scope>NUCLEOTIDE SEQUENCE</scope>
    <source>
        <tissue evidence="3">Leaves</tissue>
    </source>
</reference>
<keyword evidence="4" id="KW-1185">Reference proteome</keyword>
<proteinExistence type="predicted"/>
<evidence type="ECO:0000313" key="3">
    <source>
        <dbReference type="EMBL" id="KAF8652088.1"/>
    </source>
</evidence>
<feature type="region of interest" description="Disordered" evidence="1">
    <location>
        <begin position="155"/>
        <end position="176"/>
    </location>
</feature>